<comment type="similarity">
    <text evidence="1 15 16">Belongs to the ATPase B chain family.</text>
</comment>
<keyword evidence="7 15" id="KW-1133">Transmembrane helix</keyword>
<dbReference type="EMBL" id="JAATJA010000002">
    <property type="protein sequence ID" value="NJB68185.1"/>
    <property type="molecule type" value="Genomic_DNA"/>
</dbReference>
<comment type="subunit">
    <text evidence="13">F-type ATPases have 2 components, F(1) - the catalytic core - and F(0) - the membrane proton channel. F(1) has five subunits: alpha(3), beta(3), gamma(1), delta(1), epsilon(1). F(0) has four main subunits: a(1), b(2) and c(10-14). The alpha and beta chains form an alternating ring which encloses part of the gamma chain. F(1) is attached to F(0) by a central stalk formed by the gamma and epsilon chains, while a peripheral stalk is formed by the delta and b chains.</text>
</comment>
<evidence type="ECO:0000256" key="11">
    <source>
        <dbReference type="ARBA" id="ARBA00025198"/>
    </source>
</evidence>
<evidence type="ECO:0000256" key="5">
    <source>
        <dbReference type="ARBA" id="ARBA00022692"/>
    </source>
</evidence>
<proteinExistence type="inferred from homology"/>
<keyword evidence="10 15" id="KW-0066">ATP synthesis</keyword>
<keyword evidence="17" id="KW-0175">Coiled coil</keyword>
<comment type="function">
    <text evidence="11 15">F(1)F(0) ATP synthase produces ATP from ADP in the presence of a proton or sodium gradient. F-type ATPases consist of two structural domains, F(1) containing the extramembraneous catalytic core and F(0) containing the membrane proton channel, linked together by a central stalk and a peripheral stalk. During catalysis, ATP synthesis in the catalytic domain of F(1) is coupled via a rotary mechanism of the central stalk subunits to proton translocation.</text>
</comment>
<keyword evidence="20" id="KW-1185">Reference proteome</keyword>
<dbReference type="Pfam" id="PF00430">
    <property type="entry name" value="ATP-synt_B"/>
    <property type="match status" value="1"/>
</dbReference>
<comment type="subunit">
    <text evidence="15">F-type ATPases have 2 components, F(1) - the catalytic core - and F(0) - the membrane proton channel. F(1) has five subunits: alpha(3), beta(3), gamma(1), delta(1), epsilon(1). F(0) has three main subunits: a(1), b(2) and c(10-14). The alpha and beta chains form an alternating ring which encloses part of the gamma chain. F(1) is attached to F(0) by a central stalk formed by the gamma and epsilon chains, while a peripheral stalk is formed by the delta and b chains.</text>
</comment>
<evidence type="ECO:0000256" key="8">
    <source>
        <dbReference type="ARBA" id="ARBA00023065"/>
    </source>
</evidence>
<dbReference type="GO" id="GO:0046961">
    <property type="term" value="F:proton-transporting ATPase activity, rotational mechanism"/>
    <property type="evidence" value="ECO:0007669"/>
    <property type="project" value="TreeGrafter"/>
</dbReference>
<keyword evidence="4 15" id="KW-0138">CF(0)</keyword>
<keyword evidence="5 15" id="KW-0812">Transmembrane</keyword>
<gene>
    <name evidence="15" type="primary">atpF</name>
    <name evidence="19" type="ORF">GGQ74_001858</name>
</gene>
<name>A0A846QRY5_9BACT</name>
<dbReference type="GO" id="GO:0012505">
    <property type="term" value="C:endomembrane system"/>
    <property type="evidence" value="ECO:0007669"/>
    <property type="project" value="UniProtKB-SubCell"/>
</dbReference>
<keyword evidence="2 15" id="KW-0813">Transport</keyword>
<evidence type="ECO:0000256" key="15">
    <source>
        <dbReference type="HAMAP-Rule" id="MF_01398"/>
    </source>
</evidence>
<feature type="chain" id="PRO_5032684232" description="ATP synthase subunit b" evidence="18">
    <location>
        <begin position="24"/>
        <end position="192"/>
    </location>
</feature>
<protein>
    <recommendedName>
        <fullName evidence="15">ATP synthase subunit b</fullName>
    </recommendedName>
    <alternativeName>
        <fullName evidence="15">ATP synthase F(0) sector subunit b</fullName>
    </alternativeName>
    <alternativeName>
        <fullName evidence="15">ATPase subunit I</fullName>
    </alternativeName>
    <alternativeName>
        <fullName evidence="15">F-type ATPase subunit b</fullName>
        <shortName evidence="15">F-ATPase subunit b</shortName>
    </alternativeName>
</protein>
<keyword evidence="9 15" id="KW-0472">Membrane</keyword>
<dbReference type="NCBIfam" id="TIGR01144">
    <property type="entry name" value="ATP_synt_b"/>
    <property type="match status" value="1"/>
</dbReference>
<keyword evidence="6 15" id="KW-0375">Hydrogen ion transport</keyword>
<dbReference type="GO" id="GO:0005886">
    <property type="term" value="C:plasma membrane"/>
    <property type="evidence" value="ECO:0007669"/>
    <property type="project" value="UniProtKB-SubCell"/>
</dbReference>
<evidence type="ECO:0000256" key="2">
    <source>
        <dbReference type="ARBA" id="ARBA00022448"/>
    </source>
</evidence>
<evidence type="ECO:0000256" key="16">
    <source>
        <dbReference type="RuleBase" id="RU003848"/>
    </source>
</evidence>
<evidence type="ECO:0000256" key="3">
    <source>
        <dbReference type="ARBA" id="ARBA00022475"/>
    </source>
</evidence>
<dbReference type="GO" id="GO:0046933">
    <property type="term" value="F:proton-transporting ATP synthase activity, rotational mechanism"/>
    <property type="evidence" value="ECO:0007669"/>
    <property type="project" value="UniProtKB-UniRule"/>
</dbReference>
<evidence type="ECO:0000256" key="13">
    <source>
        <dbReference type="ARBA" id="ARBA00026054"/>
    </source>
</evidence>
<evidence type="ECO:0000256" key="12">
    <source>
        <dbReference type="ARBA" id="ARBA00025614"/>
    </source>
</evidence>
<keyword evidence="8 15" id="KW-0406">Ion transport</keyword>
<feature type="transmembrane region" description="Helical" evidence="15">
    <location>
        <begin position="39"/>
        <end position="58"/>
    </location>
</feature>
<dbReference type="AlphaFoldDB" id="A0A846QRY5"/>
<dbReference type="PANTHER" id="PTHR33445">
    <property type="entry name" value="ATP SYNTHASE SUBUNIT B', CHLOROPLASTIC"/>
    <property type="match status" value="1"/>
</dbReference>
<keyword evidence="18" id="KW-0732">Signal</keyword>
<comment type="function">
    <text evidence="12">Component of the F(0) channel, it forms part of the peripheral stalk, linking F(1) to F(0). The b'-subunit is a diverged and duplicated form of b found in plants and photosynthetic bacteria.</text>
</comment>
<evidence type="ECO:0000256" key="18">
    <source>
        <dbReference type="SAM" id="SignalP"/>
    </source>
</evidence>
<dbReference type="InterPro" id="IPR002146">
    <property type="entry name" value="ATP_synth_b/b'su_bac/chlpt"/>
</dbReference>
<dbReference type="HAMAP" id="MF_01398">
    <property type="entry name" value="ATP_synth_b_bprime"/>
    <property type="match status" value="1"/>
</dbReference>
<evidence type="ECO:0000256" key="1">
    <source>
        <dbReference type="ARBA" id="ARBA00005513"/>
    </source>
</evidence>
<dbReference type="InterPro" id="IPR005864">
    <property type="entry name" value="ATP_synth_F0_bsu_bac"/>
</dbReference>
<feature type="coiled-coil region" evidence="17">
    <location>
        <begin position="70"/>
        <end position="111"/>
    </location>
</feature>
<evidence type="ECO:0000256" key="4">
    <source>
        <dbReference type="ARBA" id="ARBA00022547"/>
    </source>
</evidence>
<dbReference type="PANTHER" id="PTHR33445:SF1">
    <property type="entry name" value="ATP SYNTHASE SUBUNIT B"/>
    <property type="match status" value="1"/>
</dbReference>
<evidence type="ECO:0000313" key="19">
    <source>
        <dbReference type="EMBL" id="NJB68185.1"/>
    </source>
</evidence>
<feature type="signal peptide" evidence="18">
    <location>
        <begin position="1"/>
        <end position="23"/>
    </location>
</feature>
<evidence type="ECO:0000256" key="17">
    <source>
        <dbReference type="SAM" id="Coils"/>
    </source>
</evidence>
<dbReference type="CDD" id="cd06503">
    <property type="entry name" value="ATP-synt_Fo_b"/>
    <property type="match status" value="1"/>
</dbReference>
<evidence type="ECO:0000313" key="20">
    <source>
        <dbReference type="Proteomes" id="UP000580856"/>
    </source>
</evidence>
<dbReference type="RefSeq" id="WP_167941272.1">
    <property type="nucleotide sequence ID" value="NZ_JAATJA010000002.1"/>
</dbReference>
<evidence type="ECO:0000256" key="9">
    <source>
        <dbReference type="ARBA" id="ARBA00023136"/>
    </source>
</evidence>
<sequence length="192" mass="21166">MKGLKRIVPALLLVLAVASVAYASEAGGAHGGHGLNWKDFLLRVVNFVIFIGIIYKFAGKKIAELFVGRRKQIETQLADLADRREEAEKKLAEVEKNIANIEQEREAILAEFRAQGESLKASIIEAAKLNAEKITAQVKLTAEQERRAAIQSVRAEVAELVVEAAERLLTEKLSATEHNKLVDDSLKKVVLN</sequence>
<evidence type="ECO:0000256" key="6">
    <source>
        <dbReference type="ARBA" id="ARBA00022781"/>
    </source>
</evidence>
<comment type="caution">
    <text evidence="19">The sequence shown here is derived from an EMBL/GenBank/DDBJ whole genome shotgun (WGS) entry which is preliminary data.</text>
</comment>
<dbReference type="InterPro" id="IPR050059">
    <property type="entry name" value="ATP_synthase_B_chain"/>
</dbReference>
<reference evidence="19 20" key="1">
    <citation type="submission" date="2020-03" db="EMBL/GenBank/DDBJ databases">
        <title>Genomic Encyclopedia of Type Strains, Phase IV (KMG-IV): sequencing the most valuable type-strain genomes for metagenomic binning, comparative biology and taxonomic classification.</title>
        <authorList>
            <person name="Goeker M."/>
        </authorList>
    </citation>
    <scope>NUCLEOTIDE SEQUENCE [LARGE SCALE GENOMIC DNA]</scope>
    <source>
        <strain evidence="19 20">DSM 24233</strain>
    </source>
</reference>
<organism evidence="19 20">
    <name type="scientific">Desulfobaculum xiamenense</name>
    <dbReference type="NCBI Taxonomy" id="995050"/>
    <lineage>
        <taxon>Bacteria</taxon>
        <taxon>Pseudomonadati</taxon>
        <taxon>Thermodesulfobacteriota</taxon>
        <taxon>Desulfovibrionia</taxon>
        <taxon>Desulfovibrionales</taxon>
        <taxon>Desulfovibrionaceae</taxon>
        <taxon>Desulfobaculum</taxon>
    </lineage>
</organism>
<evidence type="ECO:0000256" key="14">
    <source>
        <dbReference type="ARBA" id="ARBA00037847"/>
    </source>
</evidence>
<keyword evidence="3 15" id="KW-1003">Cell membrane</keyword>
<evidence type="ECO:0000256" key="10">
    <source>
        <dbReference type="ARBA" id="ARBA00023310"/>
    </source>
</evidence>
<comment type="subcellular location">
    <subcellularLocation>
        <location evidence="15">Cell membrane</location>
        <topology evidence="15">Single-pass membrane protein</topology>
    </subcellularLocation>
    <subcellularLocation>
        <location evidence="14">Endomembrane system</location>
        <topology evidence="14">Single-pass membrane protein</topology>
    </subcellularLocation>
</comment>
<evidence type="ECO:0000256" key="7">
    <source>
        <dbReference type="ARBA" id="ARBA00022989"/>
    </source>
</evidence>
<dbReference type="GO" id="GO:0045259">
    <property type="term" value="C:proton-transporting ATP synthase complex"/>
    <property type="evidence" value="ECO:0007669"/>
    <property type="project" value="UniProtKB-KW"/>
</dbReference>
<dbReference type="Proteomes" id="UP000580856">
    <property type="component" value="Unassembled WGS sequence"/>
</dbReference>
<accession>A0A846QRY5</accession>